<organism evidence="1 2">
    <name type="scientific">Candidatus Desulfatifera sulfidica</name>
    <dbReference type="NCBI Taxonomy" id="2841691"/>
    <lineage>
        <taxon>Bacteria</taxon>
        <taxon>Pseudomonadati</taxon>
        <taxon>Thermodesulfobacteriota</taxon>
        <taxon>Desulfobulbia</taxon>
        <taxon>Desulfobulbales</taxon>
        <taxon>Desulfobulbaceae</taxon>
        <taxon>Candidatus Desulfatifera</taxon>
    </lineage>
</organism>
<keyword evidence="1" id="KW-0371">Homeobox</keyword>
<proteinExistence type="predicted"/>
<name>A0A8J6N7S5_9BACT</name>
<dbReference type="AlphaFoldDB" id="A0A8J6N7S5"/>
<dbReference type="GO" id="GO:0003677">
    <property type="term" value="F:DNA binding"/>
    <property type="evidence" value="ECO:0007669"/>
    <property type="project" value="UniProtKB-KW"/>
</dbReference>
<evidence type="ECO:0000313" key="2">
    <source>
        <dbReference type="Proteomes" id="UP000599024"/>
    </source>
</evidence>
<protein>
    <submittedName>
        <fullName evidence="1">Pancreas/duodenum homeobox protein 1</fullName>
    </submittedName>
</protein>
<sequence length="130" mass="14421">MDSTQIDALFTPETLTQLFPHDRTNDFFEALFGDANDGAYDITLGYGGCTNNQIRLELRLHERPGCCLACNLTQGLPQVFSRHPIINVEGLVQSVDDLLGDTAQCGDWQLGSTEQCQKDLHLIPLNIQLT</sequence>
<accession>A0A8J6N7S5</accession>
<evidence type="ECO:0000313" key="1">
    <source>
        <dbReference type="EMBL" id="MBC8208274.1"/>
    </source>
</evidence>
<comment type="caution">
    <text evidence="1">The sequence shown here is derived from an EMBL/GenBank/DDBJ whole genome shotgun (WGS) entry which is preliminary data.</text>
</comment>
<gene>
    <name evidence="1" type="ORF">H8E79_03780</name>
</gene>
<dbReference type="EMBL" id="JACNLK010000032">
    <property type="protein sequence ID" value="MBC8208274.1"/>
    <property type="molecule type" value="Genomic_DNA"/>
</dbReference>
<dbReference type="Proteomes" id="UP000599024">
    <property type="component" value="Unassembled WGS sequence"/>
</dbReference>
<keyword evidence="1" id="KW-0238">DNA-binding</keyword>
<reference evidence="1 2" key="1">
    <citation type="submission" date="2020-08" db="EMBL/GenBank/DDBJ databases">
        <title>Bridging the membrane lipid divide: bacteria of the FCB group superphylum have the potential to synthesize archaeal ether lipids.</title>
        <authorList>
            <person name="Villanueva L."/>
            <person name="Von Meijenfeldt F.A.B."/>
            <person name="Westbye A.B."/>
            <person name="Yadav S."/>
            <person name="Hopmans E.C."/>
            <person name="Dutilh B.E."/>
            <person name="Sinninghe Damste J.S."/>
        </authorList>
    </citation>
    <scope>NUCLEOTIDE SEQUENCE [LARGE SCALE GENOMIC DNA]</scope>
    <source>
        <strain evidence="1">NIOZ-UU81</strain>
    </source>
</reference>